<protein>
    <recommendedName>
        <fullName evidence="4">Peptidase inhibitor family I36</fullName>
    </recommendedName>
</protein>
<evidence type="ECO:0000313" key="3">
    <source>
        <dbReference type="Proteomes" id="UP000002066"/>
    </source>
</evidence>
<accession>A0A8D3WSK1</accession>
<evidence type="ECO:0008006" key="4">
    <source>
        <dbReference type="Google" id="ProtNLM"/>
    </source>
</evidence>
<dbReference type="Proteomes" id="UP000002066">
    <property type="component" value="Chromosome"/>
</dbReference>
<dbReference type="KEGG" id="sfa:Sfla_6397"/>
<feature type="signal peptide" evidence="1">
    <location>
        <begin position="1"/>
        <end position="32"/>
    </location>
</feature>
<feature type="chain" id="PRO_5034894982" description="Peptidase inhibitor family I36" evidence="1">
    <location>
        <begin position="33"/>
        <end position="142"/>
    </location>
</feature>
<dbReference type="Gene3D" id="2.60.20.10">
    <property type="entry name" value="Crystallins"/>
    <property type="match status" value="1"/>
</dbReference>
<dbReference type="EMBL" id="CP002475">
    <property type="protein sequence ID" value="ADW07746.1"/>
    <property type="molecule type" value="Genomic_DNA"/>
</dbReference>
<proteinExistence type="predicted"/>
<name>A0A8D3WSK1_STRFA</name>
<sequence length="142" mass="15484">MRPRTVRKALRAVAASACVVVAVIATTTDASAAKFERQGDGTTTTCRAFKLCIYEDTSFASTMYGYDVDTYAPSLNLGGGFSDPMNDQASSIINNSSQSYCFYEDSYYTGRKHVVGFGRLFPNLKEIGMNDIITSWHPGTCV</sequence>
<dbReference type="Pfam" id="PF03995">
    <property type="entry name" value="Inhibitor_I36"/>
    <property type="match status" value="1"/>
</dbReference>
<dbReference type="AlphaFoldDB" id="A0A8D3WSK1"/>
<evidence type="ECO:0000313" key="2">
    <source>
        <dbReference type="EMBL" id="ADW07746.1"/>
    </source>
</evidence>
<dbReference type="OrthoDB" id="9897888at2"/>
<dbReference type="SUPFAM" id="SSF49695">
    <property type="entry name" value="gamma-Crystallin-like"/>
    <property type="match status" value="1"/>
</dbReference>
<reference evidence="2 3" key="1">
    <citation type="submission" date="2011-01" db="EMBL/GenBank/DDBJ databases">
        <title>Complete sequence of chromosome of Streptomyces flavogriseus ATCC 33331.</title>
        <authorList>
            <consortium name="US DOE Joint Genome Institute"/>
            <person name="Lucas S."/>
            <person name="Copeland A."/>
            <person name="Lapidus A."/>
            <person name="Cheng J.-F."/>
            <person name="Goodwin L."/>
            <person name="Pitluck S."/>
            <person name="Davenport K."/>
            <person name="Detter J.C."/>
            <person name="Han C."/>
            <person name="Tapia R."/>
            <person name="Land M."/>
            <person name="Hauser L."/>
            <person name="Kyrpides N."/>
            <person name="Ivanova N."/>
            <person name="Ovchinnikova G."/>
            <person name="Pagani I."/>
            <person name="Brumm P."/>
            <person name="Mead D."/>
            <person name="Woyke T."/>
        </authorList>
    </citation>
    <scope>NUCLEOTIDE SEQUENCE [LARGE SCALE GENOMIC DNA]</scope>
    <source>
        <strain evidence="3">ATCC 33331 / IAF-45CD</strain>
    </source>
</reference>
<evidence type="ECO:0000256" key="1">
    <source>
        <dbReference type="SAM" id="SignalP"/>
    </source>
</evidence>
<gene>
    <name evidence="2" type="ordered locus">Sfla_6397</name>
</gene>
<dbReference type="InterPro" id="IPR011024">
    <property type="entry name" value="G_crystallin-like"/>
</dbReference>
<keyword evidence="1" id="KW-0732">Signal</keyword>
<organism evidence="2 3">
    <name type="scientific">Streptomyces pratensis (strain ATCC 33331 / IAF-45CD)</name>
    <dbReference type="NCBI Taxonomy" id="591167"/>
    <lineage>
        <taxon>Bacteria</taxon>
        <taxon>Bacillati</taxon>
        <taxon>Actinomycetota</taxon>
        <taxon>Actinomycetes</taxon>
        <taxon>Kitasatosporales</taxon>
        <taxon>Streptomycetaceae</taxon>
        <taxon>Streptomyces</taxon>
    </lineage>
</organism>